<evidence type="ECO:0000256" key="4">
    <source>
        <dbReference type="ARBA" id="ARBA00022573"/>
    </source>
</evidence>
<dbReference type="GO" id="GO:0015420">
    <property type="term" value="F:ABC-type vitamin B12 transporter activity"/>
    <property type="evidence" value="ECO:0007669"/>
    <property type="project" value="UniProtKB-UniRule"/>
</dbReference>
<dbReference type="Gene3D" id="3.40.50.300">
    <property type="entry name" value="P-loop containing nucleotide triphosphate hydrolases"/>
    <property type="match status" value="1"/>
</dbReference>
<dbReference type="NCBIfam" id="NF001989">
    <property type="entry name" value="PRK00784.1"/>
    <property type="match status" value="1"/>
</dbReference>
<evidence type="ECO:0000256" key="7">
    <source>
        <dbReference type="HAMAP-Rule" id="MF_00028"/>
    </source>
</evidence>
<feature type="domain" description="CobB/CobQ-like glutamine amidotransferase" evidence="9">
    <location>
        <begin position="285"/>
        <end position="473"/>
    </location>
</feature>
<comment type="similarity">
    <text evidence="2 7">Belongs to the CobB/CobQ family. CobQ subfamily.</text>
</comment>
<evidence type="ECO:0000313" key="11">
    <source>
        <dbReference type="Proteomes" id="UP000190750"/>
    </source>
</evidence>
<dbReference type="GO" id="GO:0003824">
    <property type="term" value="F:catalytic activity"/>
    <property type="evidence" value="ECO:0007669"/>
    <property type="project" value="InterPro"/>
</dbReference>
<evidence type="ECO:0000259" key="9">
    <source>
        <dbReference type="Pfam" id="PF07685"/>
    </source>
</evidence>
<comment type="caution">
    <text evidence="10">The sequence shown here is derived from an EMBL/GenBank/DDBJ whole genome shotgun (WGS) entry which is preliminary data.</text>
</comment>
<dbReference type="Pfam" id="PF07685">
    <property type="entry name" value="GATase_3"/>
    <property type="match status" value="1"/>
</dbReference>
<gene>
    <name evidence="7" type="primary">cobQ</name>
    <name evidence="10" type="ORF">RF819_17620</name>
</gene>
<dbReference type="Gene3D" id="3.40.50.880">
    <property type="match status" value="1"/>
</dbReference>
<dbReference type="InterPro" id="IPR004459">
    <property type="entry name" value="CobQ_synth"/>
</dbReference>
<keyword evidence="11" id="KW-1185">Reference proteome</keyword>
<dbReference type="InterPro" id="IPR011698">
    <property type="entry name" value="GATase_3"/>
</dbReference>
<evidence type="ECO:0000259" key="8">
    <source>
        <dbReference type="Pfam" id="PF01656"/>
    </source>
</evidence>
<dbReference type="NCBIfam" id="TIGR00313">
    <property type="entry name" value="cobQ"/>
    <property type="match status" value="1"/>
</dbReference>
<evidence type="ECO:0000256" key="1">
    <source>
        <dbReference type="ARBA" id="ARBA00004953"/>
    </source>
</evidence>
<dbReference type="EMBL" id="MTJN01000002">
    <property type="protein sequence ID" value="OOV09252.1"/>
    <property type="molecule type" value="Genomic_DNA"/>
</dbReference>
<sequence length="526" mass="55830">MSQAALFTPAPTGQPLGRCLMVQGTASDVGKSLLVAGLCRAYTKRGLRVLPFKAQNMSNNAAVTVDADAPTPADGSPVRGEIGRAQALQARACRAERSVHMNPVLLKPENDIDCQVVLRGRVLGRASASDYQRLKPGLMPAVLDSLLRLRQQADLVIVEGAGSGGEHYLRPQDISNMGLAEAANLPVLLLADESRGGVTAAVLGHHLLWSSSERARVVGFVVNKFRGDPQVFAPAADTIEAATGWPMRGLVRWFDGARRLPQEDSLALDAVTARRQAVPKPSVLTVAVLRLSRVANFDDLDPLAAEPGVNLLWVQAGEPIPRSADVVLLPGSKATRTDLAFLRAQGWDHDLIAHVRQGGHVVGICGGLQMLGHTVSDPQGIEGPPGDTAGLGLLAIQTVIGDTKRLADIDALDLVSGSRVTGFEMHMGRTTGPDMARPWLQLVHAQGQATPEGAVSASGRVMGTYLHGVFEADGFRRHWLGRVAGEGGALADAALSYQRRVEDNLDAYAAQLENDLDLDALFALGR</sequence>
<proteinExistence type="inferred from homology"/>
<name>A0A1T1AYQ9_RHOFE</name>
<dbReference type="InterPro" id="IPR029062">
    <property type="entry name" value="Class_I_gatase-like"/>
</dbReference>
<comment type="function">
    <text evidence="6 7">Catalyzes amidations at positions B, D, E, and G on adenosylcobyrinic A,C-diamide. NH(2) groups are provided by glutamine, and one molecule of ATP is hydrogenolyzed for each amidation.</text>
</comment>
<evidence type="ECO:0000256" key="3">
    <source>
        <dbReference type="ARBA" id="ARBA00019833"/>
    </source>
</evidence>
<dbReference type="HAMAP" id="MF_00028">
    <property type="entry name" value="CobQ"/>
    <property type="match status" value="1"/>
</dbReference>
<comment type="pathway">
    <text evidence="1 7">Cofactor biosynthesis; adenosylcobalamin biosynthesis.</text>
</comment>
<keyword evidence="5 7" id="KW-0315">Glutamine amidotransferase</keyword>
<dbReference type="SUPFAM" id="SSF52540">
    <property type="entry name" value="P-loop containing nucleoside triphosphate hydrolases"/>
    <property type="match status" value="1"/>
</dbReference>
<evidence type="ECO:0000313" key="10">
    <source>
        <dbReference type="EMBL" id="OOV09252.1"/>
    </source>
</evidence>
<organism evidence="10 11">
    <name type="scientific">Rhodoferax fermentans</name>
    <dbReference type="NCBI Taxonomy" id="28066"/>
    <lineage>
        <taxon>Bacteria</taxon>
        <taxon>Pseudomonadati</taxon>
        <taxon>Pseudomonadota</taxon>
        <taxon>Betaproteobacteria</taxon>
        <taxon>Burkholderiales</taxon>
        <taxon>Comamonadaceae</taxon>
        <taxon>Rhodoferax</taxon>
    </lineage>
</organism>
<dbReference type="PANTHER" id="PTHR21343:SF1">
    <property type="entry name" value="COBYRIC ACID SYNTHASE"/>
    <property type="match status" value="1"/>
</dbReference>
<feature type="domain" description="CobQ/CobB/MinD/ParA nucleotide binding" evidence="8">
    <location>
        <begin position="20"/>
        <end position="264"/>
    </location>
</feature>
<dbReference type="Pfam" id="PF01656">
    <property type="entry name" value="CbiA"/>
    <property type="match status" value="1"/>
</dbReference>
<dbReference type="PROSITE" id="PS51274">
    <property type="entry name" value="GATASE_COBBQ"/>
    <property type="match status" value="1"/>
</dbReference>
<feature type="active site" description="Nucleophile" evidence="7">
    <location>
        <position position="365"/>
    </location>
</feature>
<dbReference type="SUPFAM" id="SSF52317">
    <property type="entry name" value="Class I glutamine amidotransferase-like"/>
    <property type="match status" value="1"/>
</dbReference>
<evidence type="ECO:0000256" key="6">
    <source>
        <dbReference type="ARBA" id="ARBA00025166"/>
    </source>
</evidence>
<dbReference type="STRING" id="28066.RF819_17620"/>
<dbReference type="InterPro" id="IPR027417">
    <property type="entry name" value="P-loop_NTPase"/>
</dbReference>
<dbReference type="GO" id="GO:0009236">
    <property type="term" value="P:cobalamin biosynthetic process"/>
    <property type="evidence" value="ECO:0007669"/>
    <property type="project" value="UniProtKB-UniRule"/>
</dbReference>
<keyword evidence="4 7" id="KW-0169">Cobalamin biosynthesis</keyword>
<feature type="active site" evidence="7">
    <location>
        <position position="467"/>
    </location>
</feature>
<evidence type="ECO:0000256" key="2">
    <source>
        <dbReference type="ARBA" id="ARBA00006205"/>
    </source>
</evidence>
<dbReference type="InterPro" id="IPR033949">
    <property type="entry name" value="CobQ_GATase1"/>
</dbReference>
<dbReference type="InterPro" id="IPR002586">
    <property type="entry name" value="CobQ/CobB/MinD/ParA_Nub-bd_dom"/>
</dbReference>
<protein>
    <recommendedName>
        <fullName evidence="3 7">Cobyric acid synthase</fullName>
    </recommendedName>
</protein>
<dbReference type="CDD" id="cd01750">
    <property type="entry name" value="GATase1_CobQ"/>
    <property type="match status" value="1"/>
</dbReference>
<dbReference type="AlphaFoldDB" id="A0A1T1AYQ9"/>
<dbReference type="UniPathway" id="UPA00148"/>
<evidence type="ECO:0000256" key="5">
    <source>
        <dbReference type="ARBA" id="ARBA00022962"/>
    </source>
</evidence>
<dbReference type="Proteomes" id="UP000190750">
    <property type="component" value="Unassembled WGS sequence"/>
</dbReference>
<dbReference type="PANTHER" id="PTHR21343">
    <property type="entry name" value="DETHIOBIOTIN SYNTHETASE"/>
    <property type="match status" value="1"/>
</dbReference>
<reference evidence="10 11" key="1">
    <citation type="submission" date="2017-01" db="EMBL/GenBank/DDBJ databases">
        <title>Genome sequencing of Rhodoferax fermentans JCM 7819.</title>
        <authorList>
            <person name="Kim Y.J."/>
            <person name="Farh M.E.-A."/>
            <person name="Yang D.-C."/>
        </authorList>
    </citation>
    <scope>NUCLEOTIDE SEQUENCE [LARGE SCALE GENOMIC DNA]</scope>
    <source>
        <strain evidence="10 11">JCM 7819</strain>
    </source>
</reference>
<accession>A0A1T1AYQ9</accession>